<evidence type="ECO:0000256" key="16">
    <source>
        <dbReference type="HAMAP-Rule" id="MF_01274"/>
    </source>
</evidence>
<keyword evidence="9 16" id="KW-0547">Nucleotide-binding</keyword>
<feature type="active site" description="Proton acceptor" evidence="16">
    <location>
        <position position="88"/>
    </location>
</feature>
<feature type="binding site" evidence="16">
    <location>
        <position position="164"/>
    </location>
    <ligand>
        <name>substrate</name>
    </ligand>
</feature>
<dbReference type="GO" id="GO:0046872">
    <property type="term" value="F:metal ion binding"/>
    <property type="evidence" value="ECO:0007669"/>
    <property type="project" value="UniProtKB-KW"/>
</dbReference>
<dbReference type="NCBIfam" id="TIGR00671">
    <property type="entry name" value="baf"/>
    <property type="match status" value="1"/>
</dbReference>
<keyword evidence="16" id="KW-0479">Metal-binding</keyword>
<dbReference type="PANTHER" id="PTHR34265:SF1">
    <property type="entry name" value="TYPE III PANTOTHENATE KINASE"/>
    <property type="match status" value="1"/>
</dbReference>
<dbReference type="EC" id="2.7.1.33" evidence="6 16"/>
<dbReference type="SUPFAM" id="SSF53067">
    <property type="entry name" value="Actin-like ATPase domain"/>
    <property type="match status" value="2"/>
</dbReference>
<dbReference type="GO" id="GO:0004594">
    <property type="term" value="F:pantothenate kinase activity"/>
    <property type="evidence" value="ECO:0007669"/>
    <property type="project" value="UniProtKB-UniRule"/>
</dbReference>
<keyword evidence="13 16" id="KW-0173">Coenzyme A biosynthesis</keyword>
<organism evidence="17 18">
    <name type="scientific">Pseudoalteromonas gelatinilytica</name>
    <dbReference type="NCBI Taxonomy" id="1703256"/>
    <lineage>
        <taxon>Bacteria</taxon>
        <taxon>Pseudomonadati</taxon>
        <taxon>Pseudomonadota</taxon>
        <taxon>Gammaproteobacteria</taxon>
        <taxon>Alteromonadales</taxon>
        <taxon>Pseudoalteromonadaceae</taxon>
        <taxon>Pseudoalteromonas</taxon>
    </lineage>
</organism>
<dbReference type="GO" id="GO:0015937">
    <property type="term" value="P:coenzyme A biosynthetic process"/>
    <property type="evidence" value="ECO:0007669"/>
    <property type="project" value="UniProtKB-UniRule"/>
</dbReference>
<evidence type="ECO:0000256" key="11">
    <source>
        <dbReference type="ARBA" id="ARBA00022840"/>
    </source>
</evidence>
<dbReference type="GO" id="GO:0005737">
    <property type="term" value="C:cytoplasm"/>
    <property type="evidence" value="ECO:0007669"/>
    <property type="project" value="UniProtKB-SubCell"/>
</dbReference>
<dbReference type="UniPathway" id="UPA00241">
    <property type="reaction ID" value="UER00352"/>
</dbReference>
<evidence type="ECO:0000256" key="10">
    <source>
        <dbReference type="ARBA" id="ARBA00022777"/>
    </source>
</evidence>
<comment type="function">
    <text evidence="16">Catalyzes the phosphorylation of pantothenate (Pan), the first step in CoA biosynthesis.</text>
</comment>
<keyword evidence="11 16" id="KW-0067">ATP-binding</keyword>
<sequence>MKLLVDVGNTAIKAVLFDGKAYQTCELSSLPWLQIKELVYACVGSTELLAPLLAQAQQHAVPYFEAQVSAKLNTLSCAYQQYQNLGIDRWLAVIAAYVEFPEQNCIIIDAGTATTIDVLNSDGAHLGGWILPGLDLMTSSLTQNTQRVFDDGQTPFATDLGRNTPNGLKNGAMVATIGAIEQAKQHLNQQDCHLLFAGGYGKLLAEAFLDAQFDSLLVFKGLNYWHELTIKQ</sequence>
<dbReference type="HAMAP" id="MF_01274">
    <property type="entry name" value="Pantothen_kinase_3"/>
    <property type="match status" value="1"/>
</dbReference>
<evidence type="ECO:0000256" key="7">
    <source>
        <dbReference type="ARBA" id="ARBA00022490"/>
    </source>
</evidence>
<keyword evidence="8 16" id="KW-0808">Transferase</keyword>
<dbReference type="GO" id="GO:0005524">
    <property type="term" value="F:ATP binding"/>
    <property type="evidence" value="ECO:0007669"/>
    <property type="project" value="UniProtKB-UniRule"/>
</dbReference>
<feature type="binding site" evidence="16">
    <location>
        <begin position="6"/>
        <end position="13"/>
    </location>
    <ligand>
        <name>ATP</name>
        <dbReference type="ChEBI" id="CHEBI:30616"/>
    </ligand>
</feature>
<evidence type="ECO:0000256" key="12">
    <source>
        <dbReference type="ARBA" id="ARBA00022958"/>
    </source>
</evidence>
<evidence type="ECO:0000256" key="4">
    <source>
        <dbReference type="ARBA" id="ARBA00005225"/>
    </source>
</evidence>
<evidence type="ECO:0000256" key="15">
    <source>
        <dbReference type="ARBA" id="ARBA00040883"/>
    </source>
</evidence>
<comment type="subcellular location">
    <subcellularLocation>
        <location evidence="3 16">Cytoplasm</location>
    </subcellularLocation>
</comment>
<keyword evidence="7 16" id="KW-0963">Cytoplasm</keyword>
<evidence type="ECO:0000256" key="13">
    <source>
        <dbReference type="ARBA" id="ARBA00022993"/>
    </source>
</evidence>
<feature type="binding site" evidence="16">
    <location>
        <position position="79"/>
    </location>
    <ligand>
        <name>substrate</name>
    </ligand>
</feature>
<dbReference type="Proteomes" id="UP000265938">
    <property type="component" value="Unassembled WGS sequence"/>
</dbReference>
<protein>
    <recommendedName>
        <fullName evidence="15 16">Type III pantothenate kinase</fullName>
        <ecNumber evidence="6 16">2.7.1.33</ecNumber>
    </recommendedName>
    <alternativeName>
        <fullName evidence="16">PanK-III</fullName>
    </alternativeName>
    <alternativeName>
        <fullName evidence="16">Pantothenic acid kinase</fullName>
    </alternativeName>
</protein>
<dbReference type="Gene3D" id="3.30.420.40">
    <property type="match status" value="2"/>
</dbReference>
<comment type="caution">
    <text evidence="17">The sequence shown here is derived from an EMBL/GenBank/DDBJ whole genome shotgun (WGS) entry which is preliminary data.</text>
</comment>
<dbReference type="AlphaFoldDB" id="A0A3A3EGJ0"/>
<comment type="cofactor">
    <cofactor evidence="16">
        <name>NH4(+)</name>
        <dbReference type="ChEBI" id="CHEBI:28938"/>
    </cofactor>
    <cofactor evidence="16">
        <name>K(+)</name>
        <dbReference type="ChEBI" id="CHEBI:29103"/>
    </cofactor>
    <text evidence="16">A monovalent cation. Ammonium or potassium.</text>
</comment>
<proteinExistence type="inferred from homology"/>
<evidence type="ECO:0000256" key="6">
    <source>
        <dbReference type="ARBA" id="ARBA00012102"/>
    </source>
</evidence>
<comment type="subunit">
    <text evidence="5 16">Homodimer.</text>
</comment>
<keyword evidence="12 16" id="KW-0630">Potassium</keyword>
<dbReference type="CDD" id="cd24015">
    <property type="entry name" value="ASKHA_NBD_PanK-III"/>
    <property type="match status" value="1"/>
</dbReference>
<dbReference type="EMBL" id="QYSE01000010">
    <property type="protein sequence ID" value="RJF32025.1"/>
    <property type="molecule type" value="Genomic_DNA"/>
</dbReference>
<accession>A0A3A3EGJ0</accession>
<evidence type="ECO:0000256" key="1">
    <source>
        <dbReference type="ARBA" id="ARBA00001206"/>
    </source>
</evidence>
<comment type="similarity">
    <text evidence="14 16">Belongs to the type III pantothenate kinase family.</text>
</comment>
<evidence type="ECO:0000313" key="18">
    <source>
        <dbReference type="Proteomes" id="UP000265938"/>
    </source>
</evidence>
<dbReference type="InterPro" id="IPR004619">
    <property type="entry name" value="Type_III_PanK"/>
</dbReference>
<comment type="pathway">
    <text evidence="4 16">Cofactor biosynthesis; coenzyme A biosynthesis; CoA from (R)-pantothenate: step 1/5.</text>
</comment>
<dbReference type="RefSeq" id="WP_119854178.1">
    <property type="nucleotide sequence ID" value="NZ_QYSE01000010.1"/>
</dbReference>
<dbReference type="Pfam" id="PF03309">
    <property type="entry name" value="Pan_kinase"/>
    <property type="match status" value="1"/>
</dbReference>
<evidence type="ECO:0000256" key="9">
    <source>
        <dbReference type="ARBA" id="ARBA00022741"/>
    </source>
</evidence>
<evidence type="ECO:0000313" key="17">
    <source>
        <dbReference type="EMBL" id="RJF32025.1"/>
    </source>
</evidence>
<feature type="binding site" evidence="16">
    <location>
        <position position="109"/>
    </location>
    <ligand>
        <name>K(+)</name>
        <dbReference type="ChEBI" id="CHEBI:29103"/>
    </ligand>
</feature>
<dbReference type="PANTHER" id="PTHR34265">
    <property type="entry name" value="TYPE III PANTOTHENATE KINASE"/>
    <property type="match status" value="1"/>
</dbReference>
<reference evidence="17 18" key="1">
    <citation type="submission" date="2018-09" db="EMBL/GenBank/DDBJ databases">
        <title>Identification of marine bacteria producing industrial enzymes.</title>
        <authorList>
            <person name="Cheng T.H."/>
            <person name="Saidin J."/>
            <person name="Muhd D.D."/>
            <person name="Isa M.N.M."/>
            <person name="Bakar M.F.A."/>
            <person name="Ismail N."/>
        </authorList>
    </citation>
    <scope>NUCLEOTIDE SEQUENCE [LARGE SCALE GENOMIC DNA]</scope>
    <source>
        <strain evidence="17 18">MNAD 1.6</strain>
    </source>
</reference>
<keyword evidence="10 16" id="KW-0418">Kinase</keyword>
<gene>
    <name evidence="16" type="primary">coaX</name>
    <name evidence="17" type="ORF">D4741_20240</name>
</gene>
<evidence type="ECO:0000256" key="2">
    <source>
        <dbReference type="ARBA" id="ARBA00001958"/>
    </source>
</evidence>
<feature type="binding site" evidence="16">
    <location>
        <begin position="86"/>
        <end position="89"/>
    </location>
    <ligand>
        <name>substrate</name>
    </ligand>
</feature>
<name>A0A3A3EGJ0_9GAMM</name>
<comment type="cofactor">
    <cofactor evidence="2">
        <name>K(+)</name>
        <dbReference type="ChEBI" id="CHEBI:29103"/>
    </cofactor>
</comment>
<evidence type="ECO:0000256" key="14">
    <source>
        <dbReference type="ARBA" id="ARBA00038036"/>
    </source>
</evidence>
<evidence type="ECO:0000256" key="8">
    <source>
        <dbReference type="ARBA" id="ARBA00022679"/>
    </source>
</evidence>
<feature type="binding site" evidence="16">
    <location>
        <position position="112"/>
    </location>
    <ligand>
        <name>ATP</name>
        <dbReference type="ChEBI" id="CHEBI:30616"/>
    </ligand>
</feature>
<evidence type="ECO:0000256" key="3">
    <source>
        <dbReference type="ARBA" id="ARBA00004496"/>
    </source>
</evidence>
<evidence type="ECO:0000256" key="5">
    <source>
        <dbReference type="ARBA" id="ARBA00011738"/>
    </source>
</evidence>
<comment type="catalytic activity">
    <reaction evidence="1 16">
        <text>(R)-pantothenate + ATP = (R)-4'-phosphopantothenate + ADP + H(+)</text>
        <dbReference type="Rhea" id="RHEA:16373"/>
        <dbReference type="ChEBI" id="CHEBI:10986"/>
        <dbReference type="ChEBI" id="CHEBI:15378"/>
        <dbReference type="ChEBI" id="CHEBI:29032"/>
        <dbReference type="ChEBI" id="CHEBI:30616"/>
        <dbReference type="ChEBI" id="CHEBI:456216"/>
        <dbReference type="EC" id="2.7.1.33"/>
    </reaction>
</comment>
<dbReference type="InterPro" id="IPR043129">
    <property type="entry name" value="ATPase_NBD"/>
</dbReference>